<dbReference type="PANTHER" id="PTHR42756">
    <property type="entry name" value="TRANSCRIPTIONAL REGULATOR, MARR"/>
    <property type="match status" value="1"/>
</dbReference>
<evidence type="ECO:0000313" key="6">
    <source>
        <dbReference type="Proteomes" id="UP000247536"/>
    </source>
</evidence>
<dbReference type="RefSeq" id="WP_110792281.1">
    <property type="nucleotide sequence ID" value="NZ_QJRY01000005.1"/>
</dbReference>
<proteinExistence type="predicted"/>
<reference evidence="5 6" key="1">
    <citation type="submission" date="2018-06" db="EMBL/GenBank/DDBJ databases">
        <title>Rhizobium wuzhouense sp. nov., isolated from roots of Oryza officinalis.</title>
        <authorList>
            <person name="Yuan T."/>
        </authorList>
    </citation>
    <scope>NUCLEOTIDE SEQUENCE [LARGE SCALE GENOMIC DNA]</scope>
    <source>
        <strain evidence="5 6">W44</strain>
    </source>
</reference>
<evidence type="ECO:0000256" key="3">
    <source>
        <dbReference type="ARBA" id="ARBA00023163"/>
    </source>
</evidence>
<dbReference type="InterPro" id="IPR036388">
    <property type="entry name" value="WH-like_DNA-bd_sf"/>
</dbReference>
<evidence type="ECO:0000313" key="5">
    <source>
        <dbReference type="EMBL" id="PYB72276.1"/>
    </source>
</evidence>
<dbReference type="Proteomes" id="UP000247536">
    <property type="component" value="Unassembled WGS sequence"/>
</dbReference>
<dbReference type="EMBL" id="QJRY01000005">
    <property type="protein sequence ID" value="PYB72276.1"/>
    <property type="molecule type" value="Genomic_DNA"/>
</dbReference>
<keyword evidence="2" id="KW-0238">DNA-binding</keyword>
<dbReference type="InterPro" id="IPR000835">
    <property type="entry name" value="HTH_MarR-typ"/>
</dbReference>
<organism evidence="5 6">
    <name type="scientific">Rhizobium wuzhouense</name>
    <dbReference type="NCBI Taxonomy" id="1986026"/>
    <lineage>
        <taxon>Bacteria</taxon>
        <taxon>Pseudomonadati</taxon>
        <taxon>Pseudomonadota</taxon>
        <taxon>Alphaproteobacteria</taxon>
        <taxon>Hyphomicrobiales</taxon>
        <taxon>Rhizobiaceae</taxon>
        <taxon>Rhizobium/Agrobacterium group</taxon>
        <taxon>Rhizobium</taxon>
    </lineage>
</organism>
<evidence type="ECO:0000256" key="1">
    <source>
        <dbReference type="ARBA" id="ARBA00023015"/>
    </source>
</evidence>
<comment type="caution">
    <text evidence="5">The sequence shown here is derived from an EMBL/GenBank/DDBJ whole genome shotgun (WGS) entry which is preliminary data.</text>
</comment>
<dbReference type="InterPro" id="IPR036390">
    <property type="entry name" value="WH_DNA-bd_sf"/>
</dbReference>
<dbReference type="Gene3D" id="1.10.10.10">
    <property type="entry name" value="Winged helix-like DNA-binding domain superfamily/Winged helix DNA-binding domain"/>
    <property type="match status" value="1"/>
</dbReference>
<accession>A0ABX5NPB7</accession>
<gene>
    <name evidence="5" type="ORF">DMY87_14045</name>
</gene>
<protein>
    <submittedName>
        <fullName evidence="5">MarR family transcriptional regulator</fullName>
    </submittedName>
</protein>
<dbReference type="PANTHER" id="PTHR42756:SF1">
    <property type="entry name" value="TRANSCRIPTIONAL REPRESSOR OF EMRAB OPERON"/>
    <property type="match status" value="1"/>
</dbReference>
<dbReference type="SUPFAM" id="SSF46785">
    <property type="entry name" value="Winged helix' DNA-binding domain"/>
    <property type="match status" value="1"/>
</dbReference>
<dbReference type="PROSITE" id="PS50995">
    <property type="entry name" value="HTH_MARR_2"/>
    <property type="match status" value="1"/>
</dbReference>
<keyword evidence="6" id="KW-1185">Reference proteome</keyword>
<feature type="domain" description="HTH marR-type" evidence="4">
    <location>
        <begin position="40"/>
        <end position="173"/>
    </location>
</feature>
<dbReference type="SMART" id="SM00347">
    <property type="entry name" value="HTH_MARR"/>
    <property type="match status" value="1"/>
</dbReference>
<keyword evidence="3" id="KW-0804">Transcription</keyword>
<evidence type="ECO:0000256" key="2">
    <source>
        <dbReference type="ARBA" id="ARBA00023125"/>
    </source>
</evidence>
<dbReference type="Pfam" id="PF12802">
    <property type="entry name" value="MarR_2"/>
    <property type="match status" value="1"/>
</dbReference>
<evidence type="ECO:0000259" key="4">
    <source>
        <dbReference type="PROSITE" id="PS50995"/>
    </source>
</evidence>
<name>A0ABX5NPB7_9HYPH</name>
<keyword evidence="1" id="KW-0805">Transcription regulation</keyword>
<sequence length="178" mass="20032">MSPPETRTKPSQTLLRQTCPAGRISRSITTRDDVEILDISNYIPFFLSSINNALSRGASAIYREQFGIGITEWRAISMLAIEPEITAARICEVVNLDKAAASRALATLDQMGYLGSVKSEKDPRKRRWWLNDKGYELHASIIRIALAREETLIEGVDPHDLEAGIRAMRVMMKNVRNM</sequence>